<keyword evidence="4 6" id="KW-1133">Transmembrane helix</keyword>
<keyword evidence="9" id="KW-1185">Reference proteome</keyword>
<comment type="subcellular location">
    <subcellularLocation>
        <location evidence="1">Cell membrane</location>
        <topology evidence="1">Multi-pass membrane protein</topology>
    </subcellularLocation>
</comment>
<evidence type="ECO:0000259" key="7">
    <source>
        <dbReference type="Pfam" id="PF01895"/>
    </source>
</evidence>
<dbReference type="SUPFAM" id="SSF109755">
    <property type="entry name" value="PhoU-like"/>
    <property type="match status" value="1"/>
</dbReference>
<dbReference type="NCBIfam" id="NF037997">
    <property type="entry name" value="Na_Pi_symport"/>
    <property type="match status" value="1"/>
</dbReference>
<feature type="transmembrane region" description="Helical" evidence="6">
    <location>
        <begin position="43"/>
        <end position="71"/>
    </location>
</feature>
<dbReference type="GO" id="GO:0044341">
    <property type="term" value="P:sodium-dependent phosphate transport"/>
    <property type="evidence" value="ECO:0007669"/>
    <property type="project" value="InterPro"/>
</dbReference>
<comment type="caution">
    <text evidence="8">The sequence shown here is derived from an EMBL/GenBank/DDBJ whole genome shotgun (WGS) entry which is preliminary data.</text>
</comment>
<dbReference type="RefSeq" id="WP_145720219.1">
    <property type="nucleotide sequence ID" value="NZ_BSPF01000004.1"/>
</dbReference>
<dbReference type="EMBL" id="VLKT01000026">
    <property type="protein sequence ID" value="TWI33155.1"/>
    <property type="molecule type" value="Genomic_DNA"/>
</dbReference>
<evidence type="ECO:0000256" key="6">
    <source>
        <dbReference type="SAM" id="Phobius"/>
    </source>
</evidence>
<feature type="transmembrane region" description="Helical" evidence="6">
    <location>
        <begin position="166"/>
        <end position="192"/>
    </location>
</feature>
<accession>A0A562NLS2</accession>
<organism evidence="8 9">
    <name type="scientific">Mesorhizobium tianshanense</name>
    <dbReference type="NCBI Taxonomy" id="39844"/>
    <lineage>
        <taxon>Bacteria</taxon>
        <taxon>Pseudomonadati</taxon>
        <taxon>Pseudomonadota</taxon>
        <taxon>Alphaproteobacteria</taxon>
        <taxon>Hyphomicrobiales</taxon>
        <taxon>Phyllobacteriaceae</taxon>
        <taxon>Mesorhizobium</taxon>
    </lineage>
</organism>
<dbReference type="InterPro" id="IPR003841">
    <property type="entry name" value="Na/Pi_transpt"/>
</dbReference>
<dbReference type="Pfam" id="PF01895">
    <property type="entry name" value="PhoU"/>
    <property type="match status" value="2"/>
</dbReference>
<dbReference type="Pfam" id="PF02690">
    <property type="entry name" value="Na_Pi_cotrans"/>
    <property type="match status" value="1"/>
</dbReference>
<dbReference type="Proteomes" id="UP000317122">
    <property type="component" value="Unassembled WGS sequence"/>
</dbReference>
<dbReference type="PANTHER" id="PTHR10010:SF46">
    <property type="entry name" value="SODIUM-DEPENDENT PHOSPHATE TRANSPORT PROTEIN 2B"/>
    <property type="match status" value="1"/>
</dbReference>
<dbReference type="Gene3D" id="1.20.58.220">
    <property type="entry name" value="Phosphate transport system protein phou homolog 2, domain 2"/>
    <property type="match status" value="1"/>
</dbReference>
<reference evidence="8 9" key="1">
    <citation type="journal article" date="2015" name="Stand. Genomic Sci.">
        <title>Genomic Encyclopedia of Bacterial and Archaeal Type Strains, Phase III: the genomes of soil and plant-associated and newly described type strains.</title>
        <authorList>
            <person name="Whitman W.B."/>
            <person name="Woyke T."/>
            <person name="Klenk H.P."/>
            <person name="Zhou Y."/>
            <person name="Lilburn T.G."/>
            <person name="Beck B.J."/>
            <person name="De Vos P."/>
            <person name="Vandamme P."/>
            <person name="Eisen J.A."/>
            <person name="Garrity G."/>
            <person name="Hugenholtz P."/>
            <person name="Kyrpides N.C."/>
        </authorList>
    </citation>
    <scope>NUCLEOTIDE SEQUENCE [LARGE SCALE GENOMIC DNA]</scope>
    <source>
        <strain evidence="8 9">CGMCC 1.2546</strain>
    </source>
</reference>
<feature type="transmembrane region" description="Helical" evidence="6">
    <location>
        <begin position="126"/>
        <end position="145"/>
    </location>
</feature>
<gene>
    <name evidence="8" type="ORF">IQ26_04156</name>
</gene>
<name>A0A562NLS2_9HYPH</name>
<proteinExistence type="predicted"/>
<keyword evidence="5 6" id="KW-0472">Membrane</keyword>
<dbReference type="GO" id="GO:0005436">
    <property type="term" value="F:sodium:phosphate symporter activity"/>
    <property type="evidence" value="ECO:0007669"/>
    <property type="project" value="InterPro"/>
</dbReference>
<dbReference type="AlphaFoldDB" id="A0A562NLS2"/>
<feature type="transmembrane region" description="Helical" evidence="6">
    <location>
        <begin position="271"/>
        <end position="291"/>
    </location>
</feature>
<evidence type="ECO:0000256" key="5">
    <source>
        <dbReference type="ARBA" id="ARBA00023136"/>
    </source>
</evidence>
<evidence type="ECO:0000313" key="9">
    <source>
        <dbReference type="Proteomes" id="UP000317122"/>
    </source>
</evidence>
<feature type="transmembrane region" description="Helical" evidence="6">
    <location>
        <begin position="204"/>
        <end position="228"/>
    </location>
</feature>
<dbReference type="PANTHER" id="PTHR10010">
    <property type="entry name" value="SOLUTE CARRIER FAMILY 34 SODIUM PHOSPHATE , MEMBER 2-RELATED"/>
    <property type="match status" value="1"/>
</dbReference>
<feature type="domain" description="PhoU" evidence="7">
    <location>
        <begin position="335"/>
        <end position="414"/>
    </location>
</feature>
<feature type="transmembrane region" description="Helical" evidence="6">
    <location>
        <begin position="240"/>
        <end position="259"/>
    </location>
</feature>
<keyword evidence="2" id="KW-1003">Cell membrane</keyword>
<sequence length="549" mass="58150">MLDFIGAVALLLWGLRMVKTGVTRAFGARLRRWIAAGTRNRLMAFGAGFAATMALQSSTATALMTASFAGSGFMSSAMAQAVMLGANVGTSLVTRILAFDIHWLAPLLIAAGVVTFTCSEAKQPKGIARAVLGLGLMLLSLHLLGQSTEPLRQSAVLRALMASLEAVPVLAVVVAAALAIASSSSMAVVLLITSLAASGTLSPGLSLALVLGANLGGAVPPILATLVDGPLARRVTVGNFLARAIGCMIVVPFVDQAALGLSSVAAGPSQFVVDAHIAFNLLLAAVLLLLLGPFAGAMRRALPEAGIPGSGPEHLDKGSLDDPTVALACAARETLRIGDKVKAMLQNNLEALRRNNTKLCADIAMMDDEVDRLNDSVKLYLASLDRTVLDDKDTQRSAEIVSYSINLEHIGDIVDKNLRELIEKKIRNQLTFSAEGASEIEEFYAVTIENLRLAQSILVSGDAKLARRLVEAKVDIRHLEERSAENHLNRLRDGHIETLQTSSLHLDILRDLKRINAHIAAIAYPILKKAGVLRESRLLETTNPGGRAS</sequence>
<evidence type="ECO:0000313" key="8">
    <source>
        <dbReference type="EMBL" id="TWI33155.1"/>
    </source>
</evidence>
<dbReference type="OrthoDB" id="5778511at2"/>
<feature type="domain" description="PhoU" evidence="7">
    <location>
        <begin position="441"/>
        <end position="523"/>
    </location>
</feature>
<protein>
    <submittedName>
        <fullName evidence="8">Phosphate:Na+ symporter</fullName>
    </submittedName>
</protein>
<dbReference type="GO" id="GO:0005886">
    <property type="term" value="C:plasma membrane"/>
    <property type="evidence" value="ECO:0007669"/>
    <property type="project" value="UniProtKB-SubCell"/>
</dbReference>
<evidence type="ECO:0000256" key="1">
    <source>
        <dbReference type="ARBA" id="ARBA00004651"/>
    </source>
</evidence>
<evidence type="ECO:0000256" key="4">
    <source>
        <dbReference type="ARBA" id="ARBA00022989"/>
    </source>
</evidence>
<evidence type="ECO:0000256" key="3">
    <source>
        <dbReference type="ARBA" id="ARBA00022692"/>
    </source>
</evidence>
<dbReference type="InterPro" id="IPR026022">
    <property type="entry name" value="PhoU_dom"/>
</dbReference>
<keyword evidence="3 6" id="KW-0812">Transmembrane</keyword>
<feature type="transmembrane region" description="Helical" evidence="6">
    <location>
        <begin position="92"/>
        <end position="114"/>
    </location>
</feature>
<dbReference type="InterPro" id="IPR038078">
    <property type="entry name" value="PhoU-like_sf"/>
</dbReference>
<evidence type="ECO:0000256" key="2">
    <source>
        <dbReference type="ARBA" id="ARBA00022475"/>
    </source>
</evidence>